<dbReference type="Proteomes" id="UP001595925">
    <property type="component" value="Unassembled WGS sequence"/>
</dbReference>
<feature type="domain" description="Glycosyl transferase family 1" evidence="1">
    <location>
        <begin position="225"/>
        <end position="381"/>
    </location>
</feature>
<keyword evidence="3" id="KW-0328">Glycosyltransferase</keyword>
<dbReference type="EMBL" id="JBHSJG010000018">
    <property type="protein sequence ID" value="MFC4987190.1"/>
    <property type="molecule type" value="Genomic_DNA"/>
</dbReference>
<evidence type="ECO:0000313" key="4">
    <source>
        <dbReference type="Proteomes" id="UP001595925"/>
    </source>
</evidence>
<dbReference type="InterPro" id="IPR001296">
    <property type="entry name" value="Glyco_trans_1"/>
</dbReference>
<dbReference type="CDD" id="cd03801">
    <property type="entry name" value="GT4_PimA-like"/>
    <property type="match status" value="1"/>
</dbReference>
<dbReference type="InterPro" id="IPR050194">
    <property type="entry name" value="Glycosyltransferase_grp1"/>
</dbReference>
<evidence type="ECO:0000313" key="3">
    <source>
        <dbReference type="EMBL" id="MFC4987190.1"/>
    </source>
</evidence>
<feature type="domain" description="Glycosyltransferase subfamily 4-like N-terminal" evidence="2">
    <location>
        <begin position="16"/>
        <end position="211"/>
    </location>
</feature>
<dbReference type="PANTHER" id="PTHR45947">
    <property type="entry name" value="SULFOQUINOVOSYL TRANSFERASE SQD2"/>
    <property type="match status" value="1"/>
</dbReference>
<protein>
    <submittedName>
        <fullName evidence="3">Glycosyltransferase family 4 protein</fullName>
        <ecNumber evidence="3">2.4.-.-</ecNumber>
    </submittedName>
</protein>
<dbReference type="Gene3D" id="3.40.50.2000">
    <property type="entry name" value="Glycogen Phosphorylase B"/>
    <property type="match status" value="2"/>
</dbReference>
<dbReference type="SUPFAM" id="SSF53756">
    <property type="entry name" value="UDP-Glycosyltransferase/glycogen phosphorylase"/>
    <property type="match status" value="1"/>
</dbReference>
<comment type="caution">
    <text evidence="3">The sequence shown here is derived from an EMBL/GenBank/DDBJ whole genome shotgun (WGS) entry which is preliminary data.</text>
</comment>
<dbReference type="Pfam" id="PF13579">
    <property type="entry name" value="Glyco_trans_4_4"/>
    <property type="match status" value="1"/>
</dbReference>
<name>A0ABD5QBQ6_9EURY</name>
<dbReference type="PANTHER" id="PTHR45947:SF3">
    <property type="entry name" value="SULFOQUINOVOSYL TRANSFERASE SQD2"/>
    <property type="match status" value="1"/>
</dbReference>
<reference evidence="3 4" key="1">
    <citation type="journal article" date="2019" name="Int. J. Syst. Evol. Microbiol.">
        <title>The Global Catalogue of Microorganisms (GCM) 10K type strain sequencing project: providing services to taxonomists for standard genome sequencing and annotation.</title>
        <authorList>
            <consortium name="The Broad Institute Genomics Platform"/>
            <consortium name="The Broad Institute Genome Sequencing Center for Infectious Disease"/>
            <person name="Wu L."/>
            <person name="Ma J."/>
        </authorList>
    </citation>
    <scope>NUCLEOTIDE SEQUENCE [LARGE SCALE GENOMIC DNA]</scope>
    <source>
        <strain evidence="3 4">CGMCC 1.15824</strain>
    </source>
</reference>
<evidence type="ECO:0000259" key="1">
    <source>
        <dbReference type="Pfam" id="PF00534"/>
    </source>
</evidence>
<keyword evidence="4" id="KW-1185">Reference proteome</keyword>
<dbReference type="EC" id="2.4.-.-" evidence="3"/>
<dbReference type="InterPro" id="IPR028098">
    <property type="entry name" value="Glyco_trans_4-like_N"/>
</dbReference>
<dbReference type="Pfam" id="PF00534">
    <property type="entry name" value="Glycos_transf_1"/>
    <property type="match status" value="1"/>
</dbReference>
<keyword evidence="3" id="KW-0808">Transferase</keyword>
<dbReference type="AlphaFoldDB" id="A0ABD5QBQ6"/>
<organism evidence="3 4">
    <name type="scientific">Saliphagus infecundisoli</name>
    <dbReference type="NCBI Taxonomy" id="1849069"/>
    <lineage>
        <taxon>Archaea</taxon>
        <taxon>Methanobacteriati</taxon>
        <taxon>Methanobacteriota</taxon>
        <taxon>Stenosarchaea group</taxon>
        <taxon>Halobacteria</taxon>
        <taxon>Halobacteriales</taxon>
        <taxon>Natrialbaceae</taxon>
        <taxon>Saliphagus</taxon>
    </lineage>
</organism>
<proteinExistence type="predicted"/>
<accession>A0ABD5QBQ6</accession>
<gene>
    <name evidence="3" type="ORF">ACFPFO_05300</name>
</gene>
<dbReference type="RefSeq" id="WP_224828514.1">
    <property type="nucleotide sequence ID" value="NZ_JAIVEF010000007.1"/>
</dbReference>
<dbReference type="GO" id="GO:0016757">
    <property type="term" value="F:glycosyltransferase activity"/>
    <property type="evidence" value="ECO:0007669"/>
    <property type="project" value="UniProtKB-KW"/>
</dbReference>
<evidence type="ECO:0000259" key="2">
    <source>
        <dbReference type="Pfam" id="PF13579"/>
    </source>
</evidence>
<sequence length="405" mass="43565">MKVGFVHPTYPQGEGTGATHSASRIAFELADRGHDVTIYPWETPPEDATIDAGVSVRPLALSGYPYHSALQLNDALRERLPEFDEYDVVHSYVMNAMPAMGAIAERTDAATVVTLNAYGAICPKNDLRYMDREPCTENGLAKCTACSLATSGGGEDGPLYRSASRLGYLKLVQEGERVADRIDAYHALSPHIAATYADFGFPPERLTVVPNVLDERFCRPHESDFEGPYDLLYVGSLAEHKGVDRLVPVLDRLNRQVSDAVRLTVVGDGDLRSDVERQAAESGLADRVTVTGWLPNDDLPAVFASHDCFVYPGRWDEPFGRVFLEALATGTPVVASDVGSVAEIVGDAGVTTDGSVEGVVAALADLLAGEALSARSAAAAEEIEAYRAEAVVPQFEALYEAAMER</sequence>